<dbReference type="Proteomes" id="UP000604825">
    <property type="component" value="Unassembled WGS sequence"/>
</dbReference>
<dbReference type="FunFam" id="3.80.10.10:FF:000111">
    <property type="entry name" value="LRR receptor-like serine/threonine-protein kinase ERECTA"/>
    <property type="match status" value="1"/>
</dbReference>
<dbReference type="InterPro" id="IPR000719">
    <property type="entry name" value="Prot_kinase_dom"/>
</dbReference>
<comment type="subcellular location">
    <subcellularLocation>
        <location evidence="1">Membrane</location>
        <topology evidence="1">Single-pass membrane protein</topology>
    </subcellularLocation>
</comment>
<evidence type="ECO:0000256" key="17">
    <source>
        <dbReference type="ARBA" id="ARBA00047899"/>
    </source>
</evidence>
<comment type="catalytic activity">
    <reaction evidence="18">
        <text>L-seryl-[protein] + ATP = O-phospho-L-seryl-[protein] + ADP + H(+)</text>
        <dbReference type="Rhea" id="RHEA:17989"/>
        <dbReference type="Rhea" id="RHEA-COMP:9863"/>
        <dbReference type="Rhea" id="RHEA-COMP:11604"/>
        <dbReference type="ChEBI" id="CHEBI:15378"/>
        <dbReference type="ChEBI" id="CHEBI:29999"/>
        <dbReference type="ChEBI" id="CHEBI:30616"/>
        <dbReference type="ChEBI" id="CHEBI:83421"/>
        <dbReference type="ChEBI" id="CHEBI:456216"/>
        <dbReference type="EC" id="2.7.11.1"/>
    </reaction>
</comment>
<evidence type="ECO:0000259" key="21">
    <source>
        <dbReference type="PROSITE" id="PS50011"/>
    </source>
</evidence>
<dbReference type="PROSITE" id="PS00108">
    <property type="entry name" value="PROTEIN_KINASE_ST"/>
    <property type="match status" value="1"/>
</dbReference>
<comment type="similarity">
    <text evidence="2">Belongs to the RLP family.</text>
</comment>
<dbReference type="SUPFAM" id="SSF56112">
    <property type="entry name" value="Protein kinase-like (PK-like)"/>
    <property type="match status" value="1"/>
</dbReference>
<evidence type="ECO:0000256" key="19">
    <source>
        <dbReference type="SAM" id="MobiDB-lite"/>
    </source>
</evidence>
<evidence type="ECO:0000256" key="4">
    <source>
        <dbReference type="ARBA" id="ARBA00022527"/>
    </source>
</evidence>
<dbReference type="PANTHER" id="PTHR48005:SF81">
    <property type="entry name" value="OS02G0154200 PROTEIN"/>
    <property type="match status" value="1"/>
</dbReference>
<protein>
    <recommendedName>
        <fullName evidence="3">non-specific serine/threonine protein kinase</fullName>
        <ecNumber evidence="3">2.7.11.1</ecNumber>
    </recommendedName>
</protein>
<dbReference type="InterPro" id="IPR001611">
    <property type="entry name" value="Leu-rich_rpt"/>
</dbReference>
<dbReference type="PROSITE" id="PS50011">
    <property type="entry name" value="PROTEIN_KINASE_DOM"/>
    <property type="match status" value="1"/>
</dbReference>
<dbReference type="AlphaFoldDB" id="A0A811Q756"/>
<feature type="transmembrane region" description="Helical" evidence="20">
    <location>
        <begin position="263"/>
        <end position="290"/>
    </location>
</feature>
<evidence type="ECO:0000256" key="2">
    <source>
        <dbReference type="ARBA" id="ARBA00009592"/>
    </source>
</evidence>
<dbReference type="FunFam" id="1.10.510.10:FF:000309">
    <property type="entry name" value="Leucine-rich repeat receptor-like protein kinase"/>
    <property type="match status" value="1"/>
</dbReference>
<organism evidence="22 23">
    <name type="scientific">Miscanthus lutarioriparius</name>
    <dbReference type="NCBI Taxonomy" id="422564"/>
    <lineage>
        <taxon>Eukaryota</taxon>
        <taxon>Viridiplantae</taxon>
        <taxon>Streptophyta</taxon>
        <taxon>Embryophyta</taxon>
        <taxon>Tracheophyta</taxon>
        <taxon>Spermatophyta</taxon>
        <taxon>Magnoliopsida</taxon>
        <taxon>Liliopsida</taxon>
        <taxon>Poales</taxon>
        <taxon>Poaceae</taxon>
        <taxon>PACMAD clade</taxon>
        <taxon>Panicoideae</taxon>
        <taxon>Andropogonodae</taxon>
        <taxon>Andropogoneae</taxon>
        <taxon>Saccharinae</taxon>
        <taxon>Miscanthus</taxon>
    </lineage>
</organism>
<dbReference type="Pfam" id="PF00069">
    <property type="entry name" value="Pkinase"/>
    <property type="match status" value="1"/>
</dbReference>
<accession>A0A811Q756</accession>
<evidence type="ECO:0000313" key="23">
    <source>
        <dbReference type="Proteomes" id="UP000604825"/>
    </source>
</evidence>
<dbReference type="Pfam" id="PF00560">
    <property type="entry name" value="LRR_1"/>
    <property type="match status" value="2"/>
</dbReference>
<evidence type="ECO:0000256" key="13">
    <source>
        <dbReference type="ARBA" id="ARBA00022989"/>
    </source>
</evidence>
<dbReference type="GO" id="GO:0009742">
    <property type="term" value="P:brassinosteroid mediated signaling pathway"/>
    <property type="evidence" value="ECO:0007669"/>
    <property type="project" value="UniProtKB-KW"/>
</dbReference>
<dbReference type="GO" id="GO:0016020">
    <property type="term" value="C:membrane"/>
    <property type="evidence" value="ECO:0007669"/>
    <property type="project" value="UniProtKB-SubCell"/>
</dbReference>
<evidence type="ECO:0000256" key="18">
    <source>
        <dbReference type="ARBA" id="ARBA00048679"/>
    </source>
</evidence>
<dbReference type="SMART" id="SM00220">
    <property type="entry name" value="S_TKc"/>
    <property type="match status" value="1"/>
</dbReference>
<keyword evidence="9" id="KW-0677">Repeat</keyword>
<keyword evidence="14 20" id="KW-0472">Membrane</keyword>
<dbReference type="InterPro" id="IPR051420">
    <property type="entry name" value="Ser_Thr_Kinases_DiverseReg"/>
</dbReference>
<keyword evidence="4" id="KW-0723">Serine/threonine-protein kinase</keyword>
<dbReference type="InterPro" id="IPR011009">
    <property type="entry name" value="Kinase-like_dom_sf"/>
</dbReference>
<evidence type="ECO:0000256" key="10">
    <source>
        <dbReference type="ARBA" id="ARBA00022741"/>
    </source>
</evidence>
<keyword evidence="10" id="KW-0547">Nucleotide-binding</keyword>
<evidence type="ECO:0000256" key="5">
    <source>
        <dbReference type="ARBA" id="ARBA00022614"/>
    </source>
</evidence>
<keyword evidence="5" id="KW-0433">Leucine-rich repeat</keyword>
<dbReference type="OrthoDB" id="647974at2759"/>
<evidence type="ECO:0000256" key="20">
    <source>
        <dbReference type="SAM" id="Phobius"/>
    </source>
</evidence>
<evidence type="ECO:0000256" key="6">
    <source>
        <dbReference type="ARBA" id="ARBA00022626"/>
    </source>
</evidence>
<evidence type="ECO:0000256" key="7">
    <source>
        <dbReference type="ARBA" id="ARBA00022679"/>
    </source>
</evidence>
<dbReference type="Gene3D" id="3.80.10.10">
    <property type="entry name" value="Ribonuclease Inhibitor"/>
    <property type="match status" value="1"/>
</dbReference>
<gene>
    <name evidence="22" type="ORF">NCGR_LOCUS35597</name>
</gene>
<name>A0A811Q756_9POAL</name>
<dbReference type="InterPro" id="IPR008271">
    <property type="entry name" value="Ser/Thr_kinase_AS"/>
</dbReference>
<dbReference type="PANTHER" id="PTHR48005">
    <property type="entry name" value="LEUCINE RICH REPEAT KINASE 2"/>
    <property type="match status" value="1"/>
</dbReference>
<evidence type="ECO:0000256" key="14">
    <source>
        <dbReference type="ARBA" id="ARBA00023136"/>
    </source>
</evidence>
<evidence type="ECO:0000256" key="16">
    <source>
        <dbReference type="ARBA" id="ARBA00023180"/>
    </source>
</evidence>
<dbReference type="EC" id="2.7.11.1" evidence="3"/>
<feature type="region of interest" description="Disordered" evidence="19">
    <location>
        <begin position="12"/>
        <end position="72"/>
    </location>
</feature>
<dbReference type="GO" id="GO:0005524">
    <property type="term" value="F:ATP binding"/>
    <property type="evidence" value="ECO:0007669"/>
    <property type="project" value="UniProtKB-KW"/>
</dbReference>
<evidence type="ECO:0000256" key="1">
    <source>
        <dbReference type="ARBA" id="ARBA00004167"/>
    </source>
</evidence>
<keyword evidence="23" id="KW-1185">Reference proteome</keyword>
<evidence type="ECO:0000256" key="15">
    <source>
        <dbReference type="ARBA" id="ARBA00023170"/>
    </source>
</evidence>
<evidence type="ECO:0000313" key="22">
    <source>
        <dbReference type="EMBL" id="CAD6251863.1"/>
    </source>
</evidence>
<dbReference type="SUPFAM" id="SSF52058">
    <property type="entry name" value="L domain-like"/>
    <property type="match status" value="1"/>
</dbReference>
<keyword evidence="7" id="KW-0808">Transferase</keyword>
<evidence type="ECO:0000256" key="11">
    <source>
        <dbReference type="ARBA" id="ARBA00022777"/>
    </source>
</evidence>
<feature type="domain" description="Protein kinase" evidence="21">
    <location>
        <begin position="266"/>
        <end position="579"/>
    </location>
</feature>
<dbReference type="Gene3D" id="1.10.510.10">
    <property type="entry name" value="Transferase(Phosphotransferase) domain 1"/>
    <property type="match status" value="1"/>
</dbReference>
<evidence type="ECO:0000256" key="12">
    <source>
        <dbReference type="ARBA" id="ARBA00022840"/>
    </source>
</evidence>
<reference evidence="22" key="1">
    <citation type="submission" date="2020-10" db="EMBL/GenBank/DDBJ databases">
        <authorList>
            <person name="Han B."/>
            <person name="Lu T."/>
            <person name="Zhao Q."/>
            <person name="Huang X."/>
            <person name="Zhao Y."/>
        </authorList>
    </citation>
    <scope>NUCLEOTIDE SEQUENCE</scope>
</reference>
<proteinExistence type="inferred from homology"/>
<sequence length="594" mass="64750">MELLLLQARALGRGTRQRARPPDAPPRARAGGVAGRTPLQPAAPTAGGRAAGGARGTEETSRGWEGAADGGEAAPPAASLILKSSKNLTTLLIGNNFMQETITDDDGIDGFEKLQVLSLNTSFQYRKANAFQKVLNLGNNNFIGVIPPEIGLLKELLSLNLSFKKLYGDIPQLICNLTNLMVLDLSSNHRTGRIPAALNNLHFLSKFNVSFNDLEGPVPTTGQLSTFTNSSFGGNPKLCGPMLIHQCSSAGPPLVSEKQHSKIAIFVLVFSVVFGSLAILLLLACVLILFRGQTFSTNHSDIETLSFNSNSEHSLVMMLGSRDENKLTFTDIVKATNNFGKENIIGCAGNGLVFKAELPDGSKLAIKKLNGEMCLMEREFTTENGSLDDWLHNRDDDASTFLDWPTRLKIAQGACRGLSYIHNVCKPHIVHRDIKSSNILLDKEFKAYVADFGLSRLILPNKTHVTTELVGTLGYIPPEYAHGWVATLRGDIYSFGVVLLELLTGIRPVQVLSTSKELVSWVMEIRSQGKQIEVLDATLHGTGHEEQMLKMLEVACKCVNHDPFMRPPIMEVVSYLESIDAGLQTQKLVETECS</sequence>
<evidence type="ECO:0000256" key="3">
    <source>
        <dbReference type="ARBA" id="ARBA00012513"/>
    </source>
</evidence>
<dbReference type="InterPro" id="IPR032675">
    <property type="entry name" value="LRR_dom_sf"/>
</dbReference>
<keyword evidence="12" id="KW-0067">ATP-binding</keyword>
<dbReference type="GO" id="GO:0004674">
    <property type="term" value="F:protein serine/threonine kinase activity"/>
    <property type="evidence" value="ECO:0007669"/>
    <property type="project" value="UniProtKB-KW"/>
</dbReference>
<keyword evidence="15" id="KW-0675">Receptor</keyword>
<keyword evidence="13 20" id="KW-1133">Transmembrane helix</keyword>
<keyword evidence="11" id="KW-0418">Kinase</keyword>
<dbReference type="EMBL" id="CAJGYO010000008">
    <property type="protein sequence ID" value="CAD6251863.1"/>
    <property type="molecule type" value="Genomic_DNA"/>
</dbReference>
<feature type="compositionally biased region" description="Low complexity" evidence="19">
    <location>
        <begin position="27"/>
        <end position="48"/>
    </location>
</feature>
<evidence type="ECO:0000256" key="8">
    <source>
        <dbReference type="ARBA" id="ARBA00022692"/>
    </source>
</evidence>
<comment type="catalytic activity">
    <reaction evidence="17">
        <text>L-threonyl-[protein] + ATP = O-phospho-L-threonyl-[protein] + ADP + H(+)</text>
        <dbReference type="Rhea" id="RHEA:46608"/>
        <dbReference type="Rhea" id="RHEA-COMP:11060"/>
        <dbReference type="Rhea" id="RHEA-COMP:11605"/>
        <dbReference type="ChEBI" id="CHEBI:15378"/>
        <dbReference type="ChEBI" id="CHEBI:30013"/>
        <dbReference type="ChEBI" id="CHEBI:30616"/>
        <dbReference type="ChEBI" id="CHEBI:61977"/>
        <dbReference type="ChEBI" id="CHEBI:456216"/>
        <dbReference type="EC" id="2.7.11.1"/>
    </reaction>
</comment>
<keyword evidence="8 20" id="KW-0812">Transmembrane</keyword>
<keyword evidence="16" id="KW-0325">Glycoprotein</keyword>
<comment type="caution">
    <text evidence="22">The sequence shown here is derived from an EMBL/GenBank/DDBJ whole genome shotgun (WGS) entry which is preliminary data.</text>
</comment>
<keyword evidence="6" id="KW-1070">Brassinosteroid signaling pathway</keyword>
<evidence type="ECO:0000256" key="9">
    <source>
        <dbReference type="ARBA" id="ARBA00022737"/>
    </source>
</evidence>